<dbReference type="InterPro" id="IPR016084">
    <property type="entry name" value="Haem_Oase-like_multi-hlx"/>
</dbReference>
<reference evidence="1 2" key="1">
    <citation type="submission" date="2023-07" db="EMBL/GenBank/DDBJ databases">
        <title>Genomic Encyclopedia of Type Strains, Phase IV (KMG-IV): sequencing the most valuable type-strain genomes for metagenomic binning, comparative biology and taxonomic classification.</title>
        <authorList>
            <person name="Goeker M."/>
        </authorList>
    </citation>
    <scope>NUCLEOTIDE SEQUENCE [LARGE SCALE GENOMIC DNA]</scope>
    <source>
        <strain evidence="1 2">DSM 19619</strain>
    </source>
</reference>
<dbReference type="Gene3D" id="1.20.910.10">
    <property type="entry name" value="Heme oxygenase-like"/>
    <property type="match status" value="1"/>
</dbReference>
<sequence length="188" mass="20470">MNRDDEAARRVPALEGMRNATRETHRRLEERLDAVRRFAECASREALIRRYAALHVPADAALAEALEPVAGLEFGARSRAHLLSRFVGEAPAFPRPRSRAEALGLLYVLEGSTLGGRAILHALARQGVADPDLAFLDPYGAATGARWRSFLSVLERETEGDAERVGEAVFGAVRGFDHAERVLCGSPA</sequence>
<keyword evidence="2" id="KW-1185">Reference proteome</keyword>
<accession>A0ABU0JNZ3</accession>
<evidence type="ECO:0000313" key="2">
    <source>
        <dbReference type="Proteomes" id="UP001242480"/>
    </source>
</evidence>
<protein>
    <submittedName>
        <fullName evidence="1">Heme oxygenase</fullName>
    </submittedName>
</protein>
<comment type="caution">
    <text evidence="1">The sequence shown here is derived from an EMBL/GenBank/DDBJ whole genome shotgun (WGS) entry which is preliminary data.</text>
</comment>
<dbReference type="Proteomes" id="UP001242480">
    <property type="component" value="Unassembled WGS sequence"/>
</dbReference>
<dbReference type="CDD" id="cd19166">
    <property type="entry name" value="HemeO-bac"/>
    <property type="match status" value="1"/>
</dbReference>
<dbReference type="SUPFAM" id="SSF48613">
    <property type="entry name" value="Heme oxygenase-like"/>
    <property type="match status" value="1"/>
</dbReference>
<dbReference type="EMBL" id="JAUSVX010000028">
    <property type="protein sequence ID" value="MDQ0475004.1"/>
    <property type="molecule type" value="Genomic_DNA"/>
</dbReference>
<gene>
    <name evidence="1" type="ORF">QO011_008046</name>
</gene>
<dbReference type="RefSeq" id="WP_307285581.1">
    <property type="nucleotide sequence ID" value="NZ_JAUSVX010000028.1"/>
</dbReference>
<name>A0ABU0JNZ3_9HYPH</name>
<evidence type="ECO:0000313" key="1">
    <source>
        <dbReference type="EMBL" id="MDQ0475004.1"/>
    </source>
</evidence>
<proteinExistence type="predicted"/>
<organism evidence="1 2">
    <name type="scientific">Labrys wisconsinensis</name>
    <dbReference type="NCBI Taxonomy" id="425677"/>
    <lineage>
        <taxon>Bacteria</taxon>
        <taxon>Pseudomonadati</taxon>
        <taxon>Pseudomonadota</taxon>
        <taxon>Alphaproteobacteria</taxon>
        <taxon>Hyphomicrobiales</taxon>
        <taxon>Xanthobacteraceae</taxon>
        <taxon>Labrys</taxon>
    </lineage>
</organism>